<dbReference type="AlphaFoldDB" id="A0A380AP94"/>
<dbReference type="InterPro" id="IPR006656">
    <property type="entry name" value="Mopterin_OxRdtase"/>
</dbReference>
<keyword evidence="7 12" id="KW-0560">Oxidoreductase</keyword>
<dbReference type="InterPro" id="IPR007419">
    <property type="entry name" value="BFD-like_2Fe2S-bd_dom"/>
</dbReference>
<keyword evidence="6" id="KW-0479">Metal-binding</keyword>
<evidence type="ECO:0000256" key="9">
    <source>
        <dbReference type="ARBA" id="ARBA00023014"/>
    </source>
</evidence>
<dbReference type="Gene3D" id="1.10.10.1100">
    <property type="entry name" value="BFD-like [2Fe-2S]-binding domain"/>
    <property type="match status" value="1"/>
</dbReference>
<dbReference type="Pfam" id="PF01568">
    <property type="entry name" value="Molydop_binding"/>
    <property type="match status" value="1"/>
</dbReference>
<comment type="cofactor">
    <cofactor evidence="1">
        <name>Mo-bis(molybdopterin guanine dinucleotide)</name>
        <dbReference type="ChEBI" id="CHEBI:60539"/>
    </cofactor>
</comment>
<accession>A0A380AP94</accession>
<dbReference type="GO" id="GO:0016020">
    <property type="term" value="C:membrane"/>
    <property type="evidence" value="ECO:0007669"/>
    <property type="project" value="TreeGrafter"/>
</dbReference>
<evidence type="ECO:0000256" key="1">
    <source>
        <dbReference type="ARBA" id="ARBA00001942"/>
    </source>
</evidence>
<dbReference type="Gene3D" id="2.20.25.90">
    <property type="entry name" value="ADC-like domains"/>
    <property type="match status" value="1"/>
</dbReference>
<dbReference type="PROSITE" id="PS51669">
    <property type="entry name" value="4FE4S_MOW_BIS_MGD"/>
    <property type="match status" value="1"/>
</dbReference>
<evidence type="ECO:0000256" key="2">
    <source>
        <dbReference type="ARBA" id="ARBA00001966"/>
    </source>
</evidence>
<keyword evidence="9" id="KW-0411">Iron-sulfur</keyword>
<dbReference type="GO" id="GO:0046872">
    <property type="term" value="F:metal ion binding"/>
    <property type="evidence" value="ECO:0007669"/>
    <property type="project" value="UniProtKB-KW"/>
</dbReference>
<dbReference type="PANTHER" id="PTHR43105:SF9">
    <property type="entry name" value="NADPH-FE(3+) OXIDOREDUCTASE SUBUNIT ALPHA"/>
    <property type="match status" value="1"/>
</dbReference>
<dbReference type="Pfam" id="PF04879">
    <property type="entry name" value="Molybdop_Fe4S4"/>
    <property type="match status" value="1"/>
</dbReference>
<dbReference type="InterPro" id="IPR041957">
    <property type="entry name" value="CT_Nitrate-R-NapA-like"/>
</dbReference>
<gene>
    <name evidence="12" type="primary">narB</name>
    <name evidence="12" type="ORF">NCTC11544_04696</name>
</gene>
<evidence type="ECO:0000256" key="7">
    <source>
        <dbReference type="ARBA" id="ARBA00023002"/>
    </source>
</evidence>
<keyword evidence="10" id="KW-0534">Nitrate assimilation</keyword>
<dbReference type="InterPro" id="IPR009010">
    <property type="entry name" value="Asp_de-COase-like_dom_sf"/>
</dbReference>
<evidence type="ECO:0000259" key="11">
    <source>
        <dbReference type="PROSITE" id="PS51669"/>
    </source>
</evidence>
<comment type="cofactor">
    <cofactor evidence="2">
        <name>[4Fe-4S] cluster</name>
        <dbReference type="ChEBI" id="CHEBI:49883"/>
    </cofactor>
</comment>
<evidence type="ECO:0000256" key="5">
    <source>
        <dbReference type="ARBA" id="ARBA00022505"/>
    </source>
</evidence>
<evidence type="ECO:0000256" key="10">
    <source>
        <dbReference type="ARBA" id="ARBA00023063"/>
    </source>
</evidence>
<dbReference type="Gene3D" id="3.40.50.740">
    <property type="match status" value="1"/>
</dbReference>
<dbReference type="SUPFAM" id="SSF50692">
    <property type="entry name" value="ADC-like"/>
    <property type="match status" value="1"/>
</dbReference>
<organism evidence="12 13">
    <name type="scientific">Serratia quinivorans</name>
    <dbReference type="NCBI Taxonomy" id="137545"/>
    <lineage>
        <taxon>Bacteria</taxon>
        <taxon>Pseudomonadati</taxon>
        <taxon>Pseudomonadota</taxon>
        <taxon>Gammaproteobacteria</taxon>
        <taxon>Enterobacterales</taxon>
        <taxon>Yersiniaceae</taxon>
        <taxon>Serratia</taxon>
    </lineage>
</organism>
<dbReference type="InterPro" id="IPR041854">
    <property type="entry name" value="BFD-like_2Fe2S-bd_dom_sf"/>
</dbReference>
<dbReference type="InterPro" id="IPR006657">
    <property type="entry name" value="MoPterin_dinucl-bd_dom"/>
</dbReference>
<dbReference type="RefSeq" id="WP_115184420.1">
    <property type="nucleotide sequence ID" value="NZ_CAMKUF010000001.1"/>
</dbReference>
<dbReference type="GO" id="GO:0043546">
    <property type="term" value="F:molybdopterin cofactor binding"/>
    <property type="evidence" value="ECO:0007669"/>
    <property type="project" value="InterPro"/>
</dbReference>
<dbReference type="GO" id="GO:1990204">
    <property type="term" value="C:oxidoreductase complex"/>
    <property type="evidence" value="ECO:0007669"/>
    <property type="project" value="UniProtKB-ARBA"/>
</dbReference>
<keyword evidence="4" id="KW-0004">4Fe-4S</keyword>
<dbReference type="Gene3D" id="3.40.228.10">
    <property type="entry name" value="Dimethylsulfoxide Reductase, domain 2"/>
    <property type="match status" value="1"/>
</dbReference>
<dbReference type="CDD" id="cd02754">
    <property type="entry name" value="MopB_Nitrate-R-NapA-like"/>
    <property type="match status" value="1"/>
</dbReference>
<dbReference type="GO" id="GO:0042128">
    <property type="term" value="P:nitrate assimilation"/>
    <property type="evidence" value="ECO:0007669"/>
    <property type="project" value="UniProtKB-KW"/>
</dbReference>
<dbReference type="SMART" id="SM00926">
    <property type="entry name" value="Molybdop_Fe4S4"/>
    <property type="match status" value="1"/>
</dbReference>
<protein>
    <submittedName>
        <fullName evidence="12">Nitrate reductase</fullName>
        <ecNumber evidence="12">1.7.99.4</ecNumber>
    </submittedName>
</protein>
<evidence type="ECO:0000256" key="4">
    <source>
        <dbReference type="ARBA" id="ARBA00022485"/>
    </source>
</evidence>
<evidence type="ECO:0000256" key="6">
    <source>
        <dbReference type="ARBA" id="ARBA00022723"/>
    </source>
</evidence>
<dbReference type="InterPro" id="IPR050123">
    <property type="entry name" value="Prok_molybdopt-oxidoreductase"/>
</dbReference>
<reference evidence="12 13" key="1">
    <citation type="submission" date="2018-06" db="EMBL/GenBank/DDBJ databases">
        <authorList>
            <consortium name="Pathogen Informatics"/>
            <person name="Doyle S."/>
        </authorList>
    </citation>
    <scope>NUCLEOTIDE SEQUENCE [LARGE SCALE GENOMIC DNA]</scope>
    <source>
        <strain evidence="12 13">NCTC11544</strain>
    </source>
</reference>
<dbReference type="Pfam" id="PF00384">
    <property type="entry name" value="Molybdopterin"/>
    <property type="match status" value="1"/>
</dbReference>
<evidence type="ECO:0000313" key="12">
    <source>
        <dbReference type="EMBL" id="SUI84917.1"/>
    </source>
</evidence>
<dbReference type="CDD" id="cd02791">
    <property type="entry name" value="MopB_CT_Nitrate-R-NapA-like"/>
    <property type="match status" value="1"/>
</dbReference>
<dbReference type="Proteomes" id="UP000255529">
    <property type="component" value="Unassembled WGS sequence"/>
</dbReference>
<dbReference type="GO" id="GO:0051539">
    <property type="term" value="F:4 iron, 4 sulfur cluster binding"/>
    <property type="evidence" value="ECO:0007669"/>
    <property type="project" value="UniProtKB-KW"/>
</dbReference>
<sequence length="883" mass="96124">MSAVHCTTCPYCGVGCGVAIEQHSNGELTVGGDVTHPANQGRLCVKGSALGETLSLTGRLLLPQVDGLPVSWDQALEQVAQRFSQIIEQYGPQAVAFYASGQLLTEDYYVANKLMKGFIGAANIDTNSRLCMASAVVGYKRAFGGDVVPCCYEDIEQADLVILTGSNTAWAHPVVYQRLVKARKLRPQMRVVVIDPRETATCDIADLHLPLRPGSDAALFTGGLHWLAEQQALDTAFLQRHASGTEATLAAAADWTPQRVADFCELPLRAVLEFFHLLTASHNWVTLYSMGINQSASGADKCNAIINLHLAGGRIGRAGSGPFSITGQPNAMGGREVGGLANQLAAHMSFNSEDTDRVQRFWRSPRIAQQPGLNAVDLFQAIAAGQVKAVWIMGTNPVVSLPDADAVRQALKNCPLVVVSEVMAMTDTAELAHIRLPALAWGEKEGSVTNSERCISRQRAFLPAPGQARADWWILSQVAQRMGHGTAFDYQHPSEIFSEHAALSGFENNGTRAFDISQLAGWDLQQWLQMAPVQWPVNARHPVGCRRMFDDGRFFHADGKARLLPVTPRLPQNALSPGYPLVLNTGRIRDQWHTMTRTGKAARLMRHLSEPFCEIHPQDAVELGIADSSLVRLSSPHGWMLARALYHPGQRRGSLFAPMHWNGQFTAQGRVDSLIPPIVDADSGQPESKHAPVRASHWPTSWQAEIFIRAEVAAPKGIYWSRVAQDGLTHYIMAGQRPIEDWQAWLQRHFSLEGMTLQTAQLAQRGLHLIGWRQGEVQLAFYVRQQAPQLDRPAILRAFEQAPTAGAERLALLAGRGAPGQSAAGATICSCFGVGENRIIAAIQAGCHSAEALGARLQCGTNCGSCLPELKKLIQQHASQRVA</sequence>
<dbReference type="EC" id="1.7.99.4" evidence="12"/>
<dbReference type="GO" id="GO:0045333">
    <property type="term" value="P:cellular respiration"/>
    <property type="evidence" value="ECO:0007669"/>
    <property type="project" value="UniProtKB-ARBA"/>
</dbReference>
<keyword evidence="5" id="KW-0500">Molybdenum</keyword>
<dbReference type="SUPFAM" id="SSF53706">
    <property type="entry name" value="Formate dehydrogenase/DMSO reductase, domains 1-3"/>
    <property type="match status" value="1"/>
</dbReference>
<comment type="similarity">
    <text evidence="3">Belongs to the prokaryotic molybdopterin-containing oxidoreductase family. NasA/NapA/NarB subfamily.</text>
</comment>
<dbReference type="InterPro" id="IPR006963">
    <property type="entry name" value="Mopterin_OxRdtase_4Fe-4S_dom"/>
</dbReference>
<dbReference type="Gene3D" id="2.40.40.20">
    <property type="match status" value="1"/>
</dbReference>
<dbReference type="GO" id="GO:0016491">
    <property type="term" value="F:oxidoreductase activity"/>
    <property type="evidence" value="ECO:0007669"/>
    <property type="project" value="UniProtKB-KW"/>
</dbReference>
<evidence type="ECO:0000313" key="13">
    <source>
        <dbReference type="Proteomes" id="UP000255529"/>
    </source>
</evidence>
<dbReference type="Pfam" id="PF04324">
    <property type="entry name" value="Fer2_BFD"/>
    <property type="match status" value="1"/>
</dbReference>
<feature type="domain" description="4Fe-4S Mo/W bis-MGD-type" evidence="11">
    <location>
        <begin position="2"/>
        <end position="58"/>
    </location>
</feature>
<dbReference type="PANTHER" id="PTHR43105">
    <property type="entry name" value="RESPIRATORY NITRATE REDUCTASE"/>
    <property type="match status" value="1"/>
</dbReference>
<keyword evidence="8" id="KW-0408">Iron</keyword>
<proteinExistence type="inferred from homology"/>
<evidence type="ECO:0000256" key="3">
    <source>
        <dbReference type="ARBA" id="ARBA00008747"/>
    </source>
</evidence>
<dbReference type="EMBL" id="UGYN01000002">
    <property type="protein sequence ID" value="SUI84917.1"/>
    <property type="molecule type" value="Genomic_DNA"/>
</dbReference>
<name>A0A380AP94_9GAMM</name>
<evidence type="ECO:0000256" key="8">
    <source>
        <dbReference type="ARBA" id="ARBA00023004"/>
    </source>
</evidence>